<dbReference type="InterPro" id="IPR050090">
    <property type="entry name" value="Tyrosine_recombinase_XerCD"/>
</dbReference>
<evidence type="ECO:0000256" key="4">
    <source>
        <dbReference type="ARBA" id="ARBA00023172"/>
    </source>
</evidence>
<name>E1X1E6_HALMS</name>
<accession>E1X1E6</accession>
<dbReference type="CDD" id="cd00397">
    <property type="entry name" value="DNA_BRE_C"/>
    <property type="match status" value="1"/>
</dbReference>
<dbReference type="Pfam" id="PF00589">
    <property type="entry name" value="Phage_integrase"/>
    <property type="match status" value="1"/>
</dbReference>
<keyword evidence="9" id="KW-1185">Reference proteome</keyword>
<dbReference type="PANTHER" id="PTHR30349:SF41">
    <property type="entry name" value="INTEGRASE_RECOMBINASE PROTEIN MJ0367-RELATED"/>
    <property type="match status" value="1"/>
</dbReference>
<evidence type="ECO:0000259" key="6">
    <source>
        <dbReference type="PROSITE" id="PS51898"/>
    </source>
</evidence>
<dbReference type="SUPFAM" id="SSF56349">
    <property type="entry name" value="DNA breaking-rejoining enzymes"/>
    <property type="match status" value="1"/>
</dbReference>
<dbReference type="EMBL" id="FQ312005">
    <property type="protein sequence ID" value="CBW26537.1"/>
    <property type="molecule type" value="Genomic_DNA"/>
</dbReference>
<keyword evidence="2" id="KW-0229">DNA integration</keyword>
<feature type="domain" description="Core-binding (CB)" evidence="7">
    <location>
        <begin position="7"/>
        <end position="123"/>
    </location>
</feature>
<evidence type="ECO:0000256" key="3">
    <source>
        <dbReference type="ARBA" id="ARBA00023125"/>
    </source>
</evidence>
<dbReference type="KEGG" id="bmx:BMS_1704"/>
<dbReference type="InterPro" id="IPR002104">
    <property type="entry name" value="Integrase_catalytic"/>
</dbReference>
<dbReference type="PATRIC" id="fig|862908.3.peg.1620"/>
<gene>
    <name evidence="8" type="primary">xerD</name>
    <name evidence="8" type="ordered locus">BMS_1704</name>
</gene>
<feature type="domain" description="Tyr recombinase" evidence="6">
    <location>
        <begin position="153"/>
        <end position="325"/>
    </location>
</feature>
<dbReference type="PROSITE" id="PS51898">
    <property type="entry name" value="TYR_RECOMBINASE"/>
    <property type="match status" value="1"/>
</dbReference>
<sequence length="325" mass="38990">MLRKERITLNKKNQGWLQEFLDNCQRQNKSPHTIKNYRSDLEKYLTWYENQFRGPISQKNNDTIGRYKEFLLNGGEVNQRAHLFRRLFWFLKSRRKKLVQKPLGNNSAKRHLSTLKNFYEFLKQNHEDHSKLFSINPVKEKIHSIKVKDIDIEHTPILPYDQWRTLIESTYRTRERVILQLLYWGGLRLSELSGLRYNDFQATRKTITLRRKGGYRHELKIQNFDEIFKNIQFMEQSAKSEYIFVNKSNRAISTRSMYSLIKKLLLRSNCSANIGPHSFRKACATNLYKRTKDLLFVRDYLNHSDAKVTQTYIDTNTLYLEHQVQ</sequence>
<dbReference type="HOGENOM" id="CLU_846640_0_0_7"/>
<dbReference type="InterPro" id="IPR010998">
    <property type="entry name" value="Integrase_recombinase_N"/>
</dbReference>
<dbReference type="PROSITE" id="PS51900">
    <property type="entry name" value="CB"/>
    <property type="match status" value="1"/>
</dbReference>
<dbReference type="eggNOG" id="COG4974">
    <property type="taxonomic scope" value="Bacteria"/>
</dbReference>
<dbReference type="Gene3D" id="1.10.443.10">
    <property type="entry name" value="Intergrase catalytic core"/>
    <property type="match status" value="1"/>
</dbReference>
<dbReference type="InterPro" id="IPR044068">
    <property type="entry name" value="CB"/>
</dbReference>
<dbReference type="STRING" id="862908.BMS_1704"/>
<reference evidence="9" key="1">
    <citation type="journal article" date="2013" name="ISME J.">
        <title>A small predatory core genome in the divergent marine Bacteriovorax marinus SJ and the terrestrial Bdellovibrio bacteriovorus.</title>
        <authorList>
            <person name="Crossman L.C."/>
            <person name="Chen H."/>
            <person name="Cerdeno-Tarraga A.M."/>
            <person name="Brooks K."/>
            <person name="Quail M.A."/>
            <person name="Pineiro S.A."/>
            <person name="Hobley L."/>
            <person name="Sockett R.E."/>
            <person name="Bentley S.D."/>
            <person name="Parkhill J."/>
            <person name="Williams H.N."/>
            <person name="Stine O.C."/>
        </authorList>
    </citation>
    <scope>NUCLEOTIDE SEQUENCE [LARGE SCALE GENOMIC DNA]</scope>
    <source>
        <strain evidence="9">ATCC BAA-682 / DSM 15412 / SJ</strain>
    </source>
</reference>
<evidence type="ECO:0000256" key="1">
    <source>
        <dbReference type="ARBA" id="ARBA00008857"/>
    </source>
</evidence>
<protein>
    <submittedName>
        <fullName evidence="8">Integrase/tyrosine recombinase</fullName>
    </submittedName>
</protein>
<dbReference type="Gene3D" id="1.10.150.130">
    <property type="match status" value="1"/>
</dbReference>
<dbReference type="GO" id="GO:0006310">
    <property type="term" value="P:DNA recombination"/>
    <property type="evidence" value="ECO:0007669"/>
    <property type="project" value="UniProtKB-KW"/>
</dbReference>
<keyword evidence="4" id="KW-0233">DNA recombination</keyword>
<dbReference type="InterPro" id="IPR011010">
    <property type="entry name" value="DNA_brk_join_enz"/>
</dbReference>
<comment type="similarity">
    <text evidence="1">Belongs to the 'phage' integrase family.</text>
</comment>
<dbReference type="Proteomes" id="UP000008963">
    <property type="component" value="Chromosome"/>
</dbReference>
<evidence type="ECO:0000256" key="5">
    <source>
        <dbReference type="PROSITE-ProRule" id="PRU01248"/>
    </source>
</evidence>
<proteinExistence type="inferred from homology"/>
<dbReference type="PANTHER" id="PTHR30349">
    <property type="entry name" value="PHAGE INTEGRASE-RELATED"/>
    <property type="match status" value="1"/>
</dbReference>
<evidence type="ECO:0000256" key="2">
    <source>
        <dbReference type="ARBA" id="ARBA00022908"/>
    </source>
</evidence>
<dbReference type="InterPro" id="IPR013762">
    <property type="entry name" value="Integrase-like_cat_sf"/>
</dbReference>
<keyword evidence="3 5" id="KW-0238">DNA-binding</keyword>
<dbReference type="AlphaFoldDB" id="E1X1E6"/>
<dbReference type="GO" id="GO:0015074">
    <property type="term" value="P:DNA integration"/>
    <property type="evidence" value="ECO:0007669"/>
    <property type="project" value="UniProtKB-KW"/>
</dbReference>
<dbReference type="GO" id="GO:0003677">
    <property type="term" value="F:DNA binding"/>
    <property type="evidence" value="ECO:0007669"/>
    <property type="project" value="UniProtKB-UniRule"/>
</dbReference>
<evidence type="ECO:0000313" key="9">
    <source>
        <dbReference type="Proteomes" id="UP000008963"/>
    </source>
</evidence>
<evidence type="ECO:0000259" key="7">
    <source>
        <dbReference type="PROSITE" id="PS51900"/>
    </source>
</evidence>
<evidence type="ECO:0000313" key="8">
    <source>
        <dbReference type="EMBL" id="CBW26537.1"/>
    </source>
</evidence>
<organism evidence="8 9">
    <name type="scientific">Halobacteriovorax marinus (strain ATCC BAA-682 / DSM 15412 / SJ)</name>
    <name type="common">Bacteriovorax marinus</name>
    <dbReference type="NCBI Taxonomy" id="862908"/>
    <lineage>
        <taxon>Bacteria</taxon>
        <taxon>Pseudomonadati</taxon>
        <taxon>Bdellovibrionota</taxon>
        <taxon>Bacteriovoracia</taxon>
        <taxon>Bacteriovoracales</taxon>
        <taxon>Halobacteriovoraceae</taxon>
        <taxon>Halobacteriovorax</taxon>
    </lineage>
</organism>